<accession>A0A183V9L3</accession>
<organism evidence="2 3">
    <name type="scientific">Toxocara canis</name>
    <name type="common">Canine roundworm</name>
    <dbReference type="NCBI Taxonomy" id="6265"/>
    <lineage>
        <taxon>Eukaryota</taxon>
        <taxon>Metazoa</taxon>
        <taxon>Ecdysozoa</taxon>
        <taxon>Nematoda</taxon>
        <taxon>Chromadorea</taxon>
        <taxon>Rhabditida</taxon>
        <taxon>Spirurina</taxon>
        <taxon>Ascaridomorpha</taxon>
        <taxon>Ascaridoidea</taxon>
        <taxon>Toxocaridae</taxon>
        <taxon>Toxocara</taxon>
    </lineage>
</organism>
<dbReference type="EMBL" id="UYWY01024436">
    <property type="protein sequence ID" value="VDM48754.1"/>
    <property type="molecule type" value="Genomic_DNA"/>
</dbReference>
<reference evidence="1 2" key="2">
    <citation type="submission" date="2018-11" db="EMBL/GenBank/DDBJ databases">
        <authorList>
            <consortium name="Pathogen Informatics"/>
        </authorList>
    </citation>
    <scope>NUCLEOTIDE SEQUENCE [LARGE SCALE GENOMIC DNA]</scope>
</reference>
<gene>
    <name evidence="1" type="ORF">TCNE_LOCUS17433</name>
</gene>
<evidence type="ECO:0000313" key="3">
    <source>
        <dbReference type="WBParaSite" id="TCNE_0001743401-mRNA-1"/>
    </source>
</evidence>
<evidence type="ECO:0000313" key="1">
    <source>
        <dbReference type="EMBL" id="VDM48754.1"/>
    </source>
</evidence>
<sequence length="132" mass="15043">MNFIALLREQSLVRDLGGIVQQVTMLSMQCERASQFERIGSDSSEPTEYLISEVDQRELPLVFQAACELACMEMNCRRPPHDNRSVVMHDWGVQVWLTTPLTFLISILIRLTIDIGVVLLNVHQLLLCVSKE</sequence>
<dbReference type="Proteomes" id="UP000050794">
    <property type="component" value="Unassembled WGS sequence"/>
</dbReference>
<protein>
    <submittedName>
        <fullName evidence="3">Protein kinase domain-containing protein</fullName>
    </submittedName>
</protein>
<proteinExistence type="predicted"/>
<dbReference type="AlphaFoldDB" id="A0A183V9L3"/>
<reference evidence="3" key="1">
    <citation type="submission" date="2016-06" db="UniProtKB">
        <authorList>
            <consortium name="WormBaseParasite"/>
        </authorList>
    </citation>
    <scope>IDENTIFICATION</scope>
</reference>
<dbReference type="WBParaSite" id="TCNE_0001743401-mRNA-1">
    <property type="protein sequence ID" value="TCNE_0001743401-mRNA-1"/>
    <property type="gene ID" value="TCNE_0001743401"/>
</dbReference>
<keyword evidence="2" id="KW-1185">Reference proteome</keyword>
<evidence type="ECO:0000313" key="2">
    <source>
        <dbReference type="Proteomes" id="UP000050794"/>
    </source>
</evidence>
<name>A0A183V9L3_TOXCA</name>